<dbReference type="Proteomes" id="UP000248924">
    <property type="component" value="Unassembled WGS sequence"/>
</dbReference>
<dbReference type="EMBL" id="POTY01000190">
    <property type="protein sequence ID" value="PZG13027.1"/>
    <property type="molecule type" value="Genomic_DNA"/>
</dbReference>
<dbReference type="RefSeq" id="WP_111217060.1">
    <property type="nucleotide sequence ID" value="NZ_POTY01000190.1"/>
</dbReference>
<proteinExistence type="predicted"/>
<evidence type="ECO:0000313" key="1">
    <source>
        <dbReference type="EMBL" id="PZG13027.1"/>
    </source>
</evidence>
<evidence type="ECO:0000313" key="2">
    <source>
        <dbReference type="Proteomes" id="UP000248924"/>
    </source>
</evidence>
<comment type="caution">
    <text evidence="1">The sequence shown here is derived from an EMBL/GenBank/DDBJ whole genome shotgun (WGS) entry which is preliminary data.</text>
</comment>
<gene>
    <name evidence="1" type="ORF">C1I95_24540</name>
</gene>
<organism evidence="1 2">
    <name type="scientific">Micromonospora craterilacus</name>
    <dbReference type="NCBI Taxonomy" id="1655439"/>
    <lineage>
        <taxon>Bacteria</taxon>
        <taxon>Bacillati</taxon>
        <taxon>Actinomycetota</taxon>
        <taxon>Actinomycetes</taxon>
        <taxon>Micromonosporales</taxon>
        <taxon>Micromonosporaceae</taxon>
        <taxon>Micromonospora</taxon>
    </lineage>
</organism>
<keyword evidence="2" id="KW-1185">Reference proteome</keyword>
<accession>A0A2W2EUI4</accession>
<reference evidence="1 2" key="1">
    <citation type="submission" date="2018-01" db="EMBL/GenBank/DDBJ databases">
        <title>Draft genome sequence of Jishengella sp. NA12.</title>
        <authorList>
            <person name="Sahin N."/>
            <person name="Ay H."/>
            <person name="Saygin H."/>
        </authorList>
    </citation>
    <scope>NUCLEOTIDE SEQUENCE [LARGE SCALE GENOMIC DNA]</scope>
    <source>
        <strain evidence="1 2">NA12</strain>
    </source>
</reference>
<protein>
    <submittedName>
        <fullName evidence="1">Uncharacterized protein</fullName>
    </submittedName>
</protein>
<name>A0A2W2EUI4_9ACTN</name>
<dbReference type="AlphaFoldDB" id="A0A2W2EUI4"/>
<dbReference type="OrthoDB" id="4535590at2"/>
<sequence length="238" mass="27105">MPSELQAAVDDLYRVFGRYQLVEGVEYCDHCVDPEQVEALHRTPLRHVTAEQLGPLLFKSTTTWGDQRYLNHFMPRLLELVANGEMNDWSYHIYLPPRLAGLWRSGSDDERRVMSDFAWAWWRKTTSTWPSVCEPWEVLDTIAECGQNVSPYLAAWPVHVGKPAARQLAVLVSDLLVSSQQDNGFWREVNDWLSGPIPADVLAAEVSATADPDIARQLSDAFEHLTLWRQSQPATTTR</sequence>